<dbReference type="EMBL" id="FWZT01000013">
    <property type="protein sequence ID" value="SMF44905.1"/>
    <property type="molecule type" value="Genomic_DNA"/>
</dbReference>
<dbReference type="STRING" id="1513793.SAMN06296036_113163"/>
<evidence type="ECO:0000313" key="2">
    <source>
        <dbReference type="Proteomes" id="UP000192907"/>
    </source>
</evidence>
<evidence type="ECO:0000313" key="1">
    <source>
        <dbReference type="EMBL" id="SMF44905.1"/>
    </source>
</evidence>
<dbReference type="Proteomes" id="UP000192907">
    <property type="component" value="Unassembled WGS sequence"/>
</dbReference>
<protein>
    <submittedName>
        <fullName evidence="1">Uncharacterized protein</fullName>
    </submittedName>
</protein>
<proteinExistence type="predicted"/>
<dbReference type="RefSeq" id="WP_132321263.1">
    <property type="nucleotide sequence ID" value="NZ_FWZT01000013.1"/>
</dbReference>
<gene>
    <name evidence="1" type="ORF">SAMN06296036_113163</name>
</gene>
<accession>A0A1Y6C5I3</accession>
<dbReference type="AlphaFoldDB" id="A0A1Y6C5I3"/>
<organism evidence="1 2">
    <name type="scientific">Pseudobacteriovorax antillogorgiicola</name>
    <dbReference type="NCBI Taxonomy" id="1513793"/>
    <lineage>
        <taxon>Bacteria</taxon>
        <taxon>Pseudomonadati</taxon>
        <taxon>Bdellovibrionota</taxon>
        <taxon>Oligoflexia</taxon>
        <taxon>Oligoflexales</taxon>
        <taxon>Pseudobacteriovoracaceae</taxon>
        <taxon>Pseudobacteriovorax</taxon>
    </lineage>
</organism>
<keyword evidence="2" id="KW-1185">Reference proteome</keyword>
<sequence length="116" mass="13184">MVGTQDSNIFIKGLIDFKKQGLWIRFFPKVKDKSITGINEKILVSGPIHEPSFGLYRDGKEVTDTSVWDWASSFFQGMFENVQDLISDPNLEPMKSGICEDYRQRIDAAKGKVLSH</sequence>
<reference evidence="2" key="1">
    <citation type="submission" date="2017-04" db="EMBL/GenBank/DDBJ databases">
        <authorList>
            <person name="Varghese N."/>
            <person name="Submissions S."/>
        </authorList>
    </citation>
    <scope>NUCLEOTIDE SEQUENCE [LARGE SCALE GENOMIC DNA]</scope>
    <source>
        <strain evidence="2">RKEM611</strain>
    </source>
</reference>
<name>A0A1Y6C5I3_9BACT</name>